<dbReference type="GO" id="GO:0005737">
    <property type="term" value="C:cytoplasm"/>
    <property type="evidence" value="ECO:0007669"/>
    <property type="project" value="UniProtKB-SubCell"/>
</dbReference>
<keyword evidence="5 7" id="KW-0808">Transferase</keyword>
<feature type="binding site" evidence="5">
    <location>
        <begin position="21"/>
        <end position="26"/>
    </location>
    <ligand>
        <name>ATP</name>
        <dbReference type="ChEBI" id="CHEBI:30616"/>
    </ligand>
</feature>
<dbReference type="Proteomes" id="UP000319941">
    <property type="component" value="Unassembled WGS sequence"/>
</dbReference>
<comment type="pathway">
    <text evidence="5">Cofactor biosynthesis; coenzyme A biosynthesis; CoA from (R)-pantothenate: step 5/5.</text>
</comment>
<gene>
    <name evidence="5" type="primary">coaE</name>
    <name evidence="7" type="ORF">FQP86_02135</name>
</gene>
<dbReference type="GO" id="GO:0004140">
    <property type="term" value="F:dephospho-CoA kinase activity"/>
    <property type="evidence" value="ECO:0007669"/>
    <property type="project" value="UniProtKB-UniRule"/>
</dbReference>
<dbReference type="EMBL" id="VNFH01000001">
    <property type="protein sequence ID" value="TVU73887.1"/>
    <property type="molecule type" value="Genomic_DNA"/>
</dbReference>
<dbReference type="CDD" id="cd02022">
    <property type="entry name" value="DPCK"/>
    <property type="match status" value="1"/>
</dbReference>
<dbReference type="RefSeq" id="WP_088742608.1">
    <property type="nucleotide sequence ID" value="NZ_CAWOWR010000001.1"/>
</dbReference>
<dbReference type="Gene3D" id="3.40.50.300">
    <property type="entry name" value="P-loop containing nucleotide triphosphate hydrolases"/>
    <property type="match status" value="1"/>
</dbReference>
<keyword evidence="3 5" id="KW-0067">ATP-binding</keyword>
<dbReference type="OrthoDB" id="9812943at2"/>
<dbReference type="STRING" id="553385.GCA_000591415_03311"/>
<evidence type="ECO:0000256" key="6">
    <source>
        <dbReference type="NCBIfam" id="TIGR00152"/>
    </source>
</evidence>
<dbReference type="UniPathway" id="UPA00241">
    <property type="reaction ID" value="UER00356"/>
</dbReference>
<reference evidence="7 8" key="1">
    <citation type="submission" date="2019-07" db="EMBL/GenBank/DDBJ databases">
        <title>Diversity of Bacteria from Kongsfjorden, Arctic.</title>
        <authorList>
            <person name="Yu Y."/>
        </authorList>
    </citation>
    <scope>NUCLEOTIDE SEQUENCE [LARGE SCALE GENOMIC DNA]</scope>
    <source>
        <strain evidence="7 8">SM1923</strain>
    </source>
</reference>
<name>A0A558HXP4_9GAMM</name>
<comment type="caution">
    <text evidence="7">The sequence shown here is derived from an EMBL/GenBank/DDBJ whole genome shotgun (WGS) entry which is preliminary data.</text>
</comment>
<dbReference type="HAMAP" id="MF_00376">
    <property type="entry name" value="Dephospho_CoA_kinase"/>
    <property type="match status" value="1"/>
</dbReference>
<keyword evidence="8" id="KW-1185">Reference proteome</keyword>
<dbReference type="PROSITE" id="PS51219">
    <property type="entry name" value="DPCK"/>
    <property type="match status" value="1"/>
</dbReference>
<evidence type="ECO:0000256" key="4">
    <source>
        <dbReference type="ARBA" id="ARBA00022993"/>
    </source>
</evidence>
<evidence type="ECO:0000256" key="3">
    <source>
        <dbReference type="ARBA" id="ARBA00022840"/>
    </source>
</evidence>
<keyword evidence="5" id="KW-0963">Cytoplasm</keyword>
<keyword evidence="5 7" id="KW-0418">Kinase</keyword>
<dbReference type="InterPro" id="IPR027417">
    <property type="entry name" value="P-loop_NTPase"/>
</dbReference>
<dbReference type="SUPFAM" id="SSF52540">
    <property type="entry name" value="P-loop containing nucleoside triphosphate hydrolases"/>
    <property type="match status" value="1"/>
</dbReference>
<accession>A0A558HXP4</accession>
<evidence type="ECO:0000256" key="5">
    <source>
        <dbReference type="HAMAP-Rule" id="MF_00376"/>
    </source>
</evidence>
<evidence type="ECO:0000256" key="2">
    <source>
        <dbReference type="ARBA" id="ARBA00022741"/>
    </source>
</evidence>
<evidence type="ECO:0000256" key="1">
    <source>
        <dbReference type="ARBA" id="ARBA00009018"/>
    </source>
</evidence>
<dbReference type="PANTHER" id="PTHR10695">
    <property type="entry name" value="DEPHOSPHO-COA KINASE-RELATED"/>
    <property type="match status" value="1"/>
</dbReference>
<keyword evidence="4 5" id="KW-0173">Coenzyme A biosynthesis</keyword>
<comment type="subcellular location">
    <subcellularLocation>
        <location evidence="5">Cytoplasm</location>
    </subcellularLocation>
</comment>
<comment type="similarity">
    <text evidence="1 5">Belongs to the CoaE family.</text>
</comment>
<dbReference type="GO" id="GO:0005524">
    <property type="term" value="F:ATP binding"/>
    <property type="evidence" value="ECO:0007669"/>
    <property type="project" value="UniProtKB-UniRule"/>
</dbReference>
<evidence type="ECO:0000313" key="7">
    <source>
        <dbReference type="EMBL" id="TVU73887.1"/>
    </source>
</evidence>
<comment type="catalytic activity">
    <reaction evidence="5">
        <text>3'-dephospho-CoA + ATP = ADP + CoA + H(+)</text>
        <dbReference type="Rhea" id="RHEA:18245"/>
        <dbReference type="ChEBI" id="CHEBI:15378"/>
        <dbReference type="ChEBI" id="CHEBI:30616"/>
        <dbReference type="ChEBI" id="CHEBI:57287"/>
        <dbReference type="ChEBI" id="CHEBI:57328"/>
        <dbReference type="ChEBI" id="CHEBI:456216"/>
        <dbReference type="EC" id="2.7.1.24"/>
    </reaction>
</comment>
<protein>
    <recommendedName>
        <fullName evidence="5 6">Dephospho-CoA kinase</fullName>
        <ecNumber evidence="5 6">2.7.1.24</ecNumber>
    </recommendedName>
    <alternativeName>
        <fullName evidence="5">Dephosphocoenzyme A kinase</fullName>
    </alternativeName>
</protein>
<dbReference type="EC" id="2.7.1.24" evidence="5 6"/>
<organism evidence="7 8">
    <name type="scientific">Cobetia crustatorum</name>
    <dbReference type="NCBI Taxonomy" id="553385"/>
    <lineage>
        <taxon>Bacteria</taxon>
        <taxon>Pseudomonadati</taxon>
        <taxon>Pseudomonadota</taxon>
        <taxon>Gammaproteobacteria</taxon>
        <taxon>Oceanospirillales</taxon>
        <taxon>Halomonadaceae</taxon>
        <taxon>Cobetia</taxon>
    </lineage>
</organism>
<dbReference type="Pfam" id="PF01121">
    <property type="entry name" value="CoaE"/>
    <property type="match status" value="1"/>
</dbReference>
<sequence>MTTQNHTANQGPIIGLTGGIGSGKSSVARLFGELGIHWVDADDVAREIVRPGELALGEIIAHFGDEIVDSAGQLNRAALRERIFAAPEQRQWLERCTHPRIRERIEQHLTAMPGPYRLLVSPLLFESGQDALVSHCLVVDVPEDVQLARTLQRDGVSEAQVRAILAAQLPRATRLAKACDVIDNVGTQTQLREQVIALDARYRALALTQVSP</sequence>
<dbReference type="InterPro" id="IPR001977">
    <property type="entry name" value="Depp_CoAkinase"/>
</dbReference>
<comment type="function">
    <text evidence="5">Catalyzes the phosphorylation of the 3'-hydroxyl group of dephosphocoenzyme A to form coenzyme A.</text>
</comment>
<keyword evidence="2 5" id="KW-0547">Nucleotide-binding</keyword>
<proteinExistence type="inferred from homology"/>
<dbReference type="NCBIfam" id="TIGR00152">
    <property type="entry name" value="dephospho-CoA kinase"/>
    <property type="match status" value="1"/>
</dbReference>
<dbReference type="AlphaFoldDB" id="A0A558HXP4"/>
<dbReference type="GO" id="GO:0015937">
    <property type="term" value="P:coenzyme A biosynthetic process"/>
    <property type="evidence" value="ECO:0007669"/>
    <property type="project" value="UniProtKB-UniRule"/>
</dbReference>
<evidence type="ECO:0000313" key="8">
    <source>
        <dbReference type="Proteomes" id="UP000319941"/>
    </source>
</evidence>
<dbReference type="PANTHER" id="PTHR10695:SF46">
    <property type="entry name" value="BIFUNCTIONAL COENZYME A SYNTHASE-RELATED"/>
    <property type="match status" value="1"/>
</dbReference>